<reference evidence="3 4" key="1">
    <citation type="submission" date="2019-12" db="EMBL/GenBank/DDBJ databases">
        <authorList>
            <person name="Floudas D."/>
            <person name="Bentzer J."/>
            <person name="Ahren D."/>
            <person name="Johansson T."/>
            <person name="Persson P."/>
            <person name="Tunlid A."/>
        </authorList>
    </citation>
    <scope>NUCLEOTIDE SEQUENCE [LARGE SCALE GENOMIC DNA]</scope>
    <source>
        <strain evidence="3 4">CBS 102.39</strain>
    </source>
</reference>
<evidence type="ECO:0008006" key="5">
    <source>
        <dbReference type="Google" id="ProtNLM"/>
    </source>
</evidence>
<sequence length="320" mass="35136">MSPLKTALLCLSTLCVVATTLAAGVRPGQIKNLVTFGDSYTDTVVVSNGGTQWPVYASGFAHVNLFPFARSGATCSNNLTFRPFPSLFESQLPTYFNTTTDAKGHEKLKPEETLYTLWLGTNDVGSNALLTGSDDASLVDVMECMVNWVKVLFQNGARNFLFQNMIPLETVPLYAPDSWPARYWTAQRNTTEWSVFMKELVLSGNALSKLMLQALAPSLHGAHIGIFDSHSLFADMFANPSLYLNGTAPLNVTGAVQACVFELNESTSDTGSCTIAHGTDRDSFLWFDELHPSEQADRIVAREIAQVIEGKKNKWTTWLS</sequence>
<keyword evidence="4" id="KW-1185">Reference proteome</keyword>
<dbReference type="PANTHER" id="PTHR45648:SF22">
    <property type="entry name" value="GDSL LIPASE_ACYLHYDROLASE FAMILY PROTEIN (AFU_ORTHOLOGUE AFUA_4G14700)"/>
    <property type="match status" value="1"/>
</dbReference>
<evidence type="ECO:0000313" key="3">
    <source>
        <dbReference type="EMBL" id="KAF4612027.1"/>
    </source>
</evidence>
<organism evidence="3 4">
    <name type="scientific">Agrocybe pediades</name>
    <dbReference type="NCBI Taxonomy" id="84607"/>
    <lineage>
        <taxon>Eukaryota</taxon>
        <taxon>Fungi</taxon>
        <taxon>Dikarya</taxon>
        <taxon>Basidiomycota</taxon>
        <taxon>Agaricomycotina</taxon>
        <taxon>Agaricomycetes</taxon>
        <taxon>Agaricomycetidae</taxon>
        <taxon>Agaricales</taxon>
        <taxon>Agaricineae</taxon>
        <taxon>Strophariaceae</taxon>
        <taxon>Agrocybe</taxon>
    </lineage>
</organism>
<dbReference type="InterPro" id="IPR001087">
    <property type="entry name" value="GDSL"/>
</dbReference>
<dbReference type="AlphaFoldDB" id="A0A8H4VJK2"/>
<evidence type="ECO:0000313" key="4">
    <source>
        <dbReference type="Proteomes" id="UP000521872"/>
    </source>
</evidence>
<evidence type="ECO:0000256" key="2">
    <source>
        <dbReference type="SAM" id="SignalP"/>
    </source>
</evidence>
<name>A0A8H4VJK2_9AGAR</name>
<proteinExistence type="predicted"/>
<dbReference type="Gene3D" id="3.40.50.1110">
    <property type="entry name" value="SGNH hydrolase"/>
    <property type="match status" value="1"/>
</dbReference>
<evidence type="ECO:0000256" key="1">
    <source>
        <dbReference type="ARBA" id="ARBA00022801"/>
    </source>
</evidence>
<comment type="caution">
    <text evidence="3">The sequence shown here is derived from an EMBL/GenBank/DDBJ whole genome shotgun (WGS) entry which is preliminary data.</text>
</comment>
<dbReference type="PANTHER" id="PTHR45648">
    <property type="entry name" value="GDSL LIPASE/ACYLHYDROLASE FAMILY PROTEIN (AFU_ORTHOLOGUE AFUA_4G14700)"/>
    <property type="match status" value="1"/>
</dbReference>
<dbReference type="Proteomes" id="UP000521872">
    <property type="component" value="Unassembled WGS sequence"/>
</dbReference>
<accession>A0A8H4VJK2</accession>
<dbReference type="EMBL" id="JAACJL010000057">
    <property type="protein sequence ID" value="KAF4612027.1"/>
    <property type="molecule type" value="Genomic_DNA"/>
</dbReference>
<dbReference type="SUPFAM" id="SSF52266">
    <property type="entry name" value="SGNH hydrolase"/>
    <property type="match status" value="1"/>
</dbReference>
<dbReference type="InterPro" id="IPR036514">
    <property type="entry name" value="SGNH_hydro_sf"/>
</dbReference>
<gene>
    <name evidence="3" type="ORF">D9613_003674</name>
</gene>
<keyword evidence="2" id="KW-0732">Signal</keyword>
<dbReference type="Pfam" id="PF00657">
    <property type="entry name" value="Lipase_GDSL"/>
    <property type="match status" value="1"/>
</dbReference>
<feature type="signal peptide" evidence="2">
    <location>
        <begin position="1"/>
        <end position="22"/>
    </location>
</feature>
<dbReference type="InterPro" id="IPR051058">
    <property type="entry name" value="GDSL_Est/Lipase"/>
</dbReference>
<feature type="chain" id="PRO_5034575854" description="Carbohydrate esterase family 16 protein" evidence="2">
    <location>
        <begin position="23"/>
        <end position="320"/>
    </location>
</feature>
<protein>
    <recommendedName>
        <fullName evidence="5">Carbohydrate esterase family 16 protein</fullName>
    </recommendedName>
</protein>
<dbReference type="GO" id="GO:0016788">
    <property type="term" value="F:hydrolase activity, acting on ester bonds"/>
    <property type="evidence" value="ECO:0007669"/>
    <property type="project" value="InterPro"/>
</dbReference>
<keyword evidence="1" id="KW-0378">Hydrolase</keyword>